<reference evidence="1 2" key="1">
    <citation type="submission" date="2022-04" db="EMBL/GenBank/DDBJ databases">
        <title>Hymenobacter sp. isolated from the air.</title>
        <authorList>
            <person name="Won M."/>
            <person name="Lee C.-M."/>
            <person name="Woen H.-Y."/>
            <person name="Kwon S.-W."/>
        </authorList>
    </citation>
    <scope>NUCLEOTIDE SEQUENCE [LARGE SCALE GENOMIC DNA]</scope>
    <source>
        <strain evidence="2">5116 S-27</strain>
    </source>
</reference>
<proteinExistence type="predicted"/>
<evidence type="ECO:0000313" key="2">
    <source>
        <dbReference type="Proteomes" id="UP000831785"/>
    </source>
</evidence>
<sequence>MSDESNNSVQHHWRANRLLGLNSISYGNDTVTLLNIFSSYDASKDVKTHYAFPLADTTIAGLEKYNDDLWTEIQLYTSQVTTKDLTISCGEGAMGNEGCIVATTNHNEVVWALFSTESNPFLRLELVDDVLMAYSDYVVYTINLANLTDITVKQSTPKWP</sequence>
<dbReference type="EMBL" id="CP095049">
    <property type="protein sequence ID" value="UOQ51522.1"/>
    <property type="molecule type" value="Genomic_DNA"/>
</dbReference>
<dbReference type="RefSeq" id="WP_244714732.1">
    <property type="nucleotide sequence ID" value="NZ_CP095049.1"/>
</dbReference>
<keyword evidence="2" id="KW-1185">Reference proteome</keyword>
<gene>
    <name evidence="1" type="ORF">MUN80_17350</name>
</gene>
<evidence type="ECO:0000313" key="1">
    <source>
        <dbReference type="EMBL" id="UOQ51522.1"/>
    </source>
</evidence>
<accession>A0ABY4F5X9</accession>
<organism evidence="1 2">
    <name type="scientific">Hymenobacter cellulosivorans</name>
    <dbReference type="NCBI Taxonomy" id="2932249"/>
    <lineage>
        <taxon>Bacteria</taxon>
        <taxon>Pseudomonadati</taxon>
        <taxon>Bacteroidota</taxon>
        <taxon>Cytophagia</taxon>
        <taxon>Cytophagales</taxon>
        <taxon>Hymenobacteraceae</taxon>
        <taxon>Hymenobacter</taxon>
    </lineage>
</organism>
<protein>
    <submittedName>
        <fullName evidence="1">Uncharacterized protein</fullName>
    </submittedName>
</protein>
<dbReference type="Proteomes" id="UP000831785">
    <property type="component" value="Chromosome"/>
</dbReference>
<name>A0ABY4F5X9_9BACT</name>